<evidence type="ECO:0000259" key="5">
    <source>
        <dbReference type="PROSITE" id="PS50931"/>
    </source>
</evidence>
<dbReference type="InterPro" id="IPR036390">
    <property type="entry name" value="WH_DNA-bd_sf"/>
</dbReference>
<dbReference type="RefSeq" id="WP_132582962.1">
    <property type="nucleotide sequence ID" value="NZ_SMAJ01000008.1"/>
</dbReference>
<reference evidence="6 7" key="1">
    <citation type="submission" date="2019-03" db="EMBL/GenBank/DDBJ databases">
        <title>Genomic Encyclopedia of Type Strains, Phase IV (KMG-IV): sequencing the most valuable type-strain genomes for metagenomic binning, comparative biology and taxonomic classification.</title>
        <authorList>
            <person name="Goeker M."/>
        </authorList>
    </citation>
    <scope>NUCLEOTIDE SEQUENCE [LARGE SCALE GENOMIC DNA]</scope>
    <source>
        <strain evidence="6 7">DSM 24591</strain>
    </source>
</reference>
<comment type="similarity">
    <text evidence="1">Belongs to the LysR transcriptional regulatory family.</text>
</comment>
<dbReference type="Pfam" id="PF03466">
    <property type="entry name" value="LysR_substrate"/>
    <property type="match status" value="1"/>
</dbReference>
<dbReference type="PANTHER" id="PTHR30126:SF77">
    <property type="entry name" value="TRANSCRIPTIONAL REGULATORY PROTEIN"/>
    <property type="match status" value="1"/>
</dbReference>
<evidence type="ECO:0000256" key="1">
    <source>
        <dbReference type="ARBA" id="ARBA00009437"/>
    </source>
</evidence>
<comment type="caution">
    <text evidence="6">The sequence shown here is derived from an EMBL/GenBank/DDBJ whole genome shotgun (WGS) entry which is preliminary data.</text>
</comment>
<evidence type="ECO:0000256" key="2">
    <source>
        <dbReference type="ARBA" id="ARBA00023015"/>
    </source>
</evidence>
<keyword evidence="7" id="KW-1185">Reference proteome</keyword>
<dbReference type="Proteomes" id="UP000295525">
    <property type="component" value="Unassembled WGS sequence"/>
</dbReference>
<evidence type="ECO:0000256" key="4">
    <source>
        <dbReference type="ARBA" id="ARBA00023163"/>
    </source>
</evidence>
<evidence type="ECO:0000313" key="7">
    <source>
        <dbReference type="Proteomes" id="UP000295525"/>
    </source>
</evidence>
<evidence type="ECO:0000256" key="3">
    <source>
        <dbReference type="ARBA" id="ARBA00023125"/>
    </source>
</evidence>
<protein>
    <submittedName>
        <fullName evidence="6">LysR family transcriptional regulator</fullName>
    </submittedName>
</protein>
<evidence type="ECO:0000313" key="6">
    <source>
        <dbReference type="EMBL" id="TCT06391.1"/>
    </source>
</evidence>
<dbReference type="OrthoDB" id="8651113at2"/>
<dbReference type="GO" id="GO:0000976">
    <property type="term" value="F:transcription cis-regulatory region binding"/>
    <property type="evidence" value="ECO:0007669"/>
    <property type="project" value="TreeGrafter"/>
</dbReference>
<accession>A0A4R3M025</accession>
<dbReference type="SUPFAM" id="SSF46785">
    <property type="entry name" value="Winged helix' DNA-binding domain"/>
    <property type="match status" value="1"/>
</dbReference>
<dbReference type="InterPro" id="IPR005119">
    <property type="entry name" value="LysR_subst-bd"/>
</dbReference>
<dbReference type="InterPro" id="IPR000847">
    <property type="entry name" value="LysR_HTH_N"/>
</dbReference>
<dbReference type="Gene3D" id="3.40.190.290">
    <property type="match status" value="1"/>
</dbReference>
<proteinExistence type="inferred from homology"/>
<sequence length="298" mass="33202">MFSLKQLQAIYWISKLGTYSAAAKKLHISESTISKRINEIESLVGVDLLDRQARHSRLTRDGLNLAIVAEKIIVLCDDYMEQLNRSEALVHRYRIGVTELVGLTWLPQLLADLKGHYPEVTFEPEIDVSTALVDKLLAGGLDLIVVPLVMQDPEVTSRPLQKMKLEWMSSPTLFKGRDHVSLKDLMRYPILTQNGRSGVDAVCDTWLKSAGVSGKKLFAGNSLMTLASLTVSGLGISYLPKLYFSDLVENGTLKIITTEQPIPDIQYNIVVHSEASSTSFDQSIIRMCEDLCDFSKQS</sequence>
<dbReference type="AlphaFoldDB" id="A0A4R3M025"/>
<name>A0A4R3M025_9BURK</name>
<dbReference type="PANTHER" id="PTHR30126">
    <property type="entry name" value="HTH-TYPE TRANSCRIPTIONAL REGULATOR"/>
    <property type="match status" value="1"/>
</dbReference>
<gene>
    <name evidence="6" type="ORF">EDC26_108127</name>
</gene>
<dbReference type="GO" id="GO:0003700">
    <property type="term" value="F:DNA-binding transcription factor activity"/>
    <property type="evidence" value="ECO:0007669"/>
    <property type="project" value="InterPro"/>
</dbReference>
<dbReference type="Gene3D" id="1.10.10.10">
    <property type="entry name" value="Winged helix-like DNA-binding domain superfamily/Winged helix DNA-binding domain"/>
    <property type="match status" value="1"/>
</dbReference>
<dbReference type="PRINTS" id="PR00039">
    <property type="entry name" value="HTHLYSR"/>
</dbReference>
<keyword evidence="4" id="KW-0804">Transcription</keyword>
<keyword evidence="3" id="KW-0238">DNA-binding</keyword>
<dbReference type="PROSITE" id="PS50931">
    <property type="entry name" value="HTH_LYSR"/>
    <property type="match status" value="1"/>
</dbReference>
<feature type="domain" description="HTH lysR-type" evidence="5">
    <location>
        <begin position="2"/>
        <end position="59"/>
    </location>
</feature>
<dbReference type="InterPro" id="IPR036388">
    <property type="entry name" value="WH-like_DNA-bd_sf"/>
</dbReference>
<dbReference type="Pfam" id="PF00126">
    <property type="entry name" value="HTH_1"/>
    <property type="match status" value="1"/>
</dbReference>
<dbReference type="SUPFAM" id="SSF53850">
    <property type="entry name" value="Periplasmic binding protein-like II"/>
    <property type="match status" value="1"/>
</dbReference>
<dbReference type="CDD" id="cd05466">
    <property type="entry name" value="PBP2_LTTR_substrate"/>
    <property type="match status" value="1"/>
</dbReference>
<keyword evidence="2" id="KW-0805">Transcription regulation</keyword>
<organism evidence="6 7">
    <name type="scientific">Paralcaligenes ureilyticus</name>
    <dbReference type="NCBI Taxonomy" id="627131"/>
    <lineage>
        <taxon>Bacteria</taxon>
        <taxon>Pseudomonadati</taxon>
        <taxon>Pseudomonadota</taxon>
        <taxon>Betaproteobacteria</taxon>
        <taxon>Burkholderiales</taxon>
        <taxon>Alcaligenaceae</taxon>
        <taxon>Paralcaligenes</taxon>
    </lineage>
</organism>
<dbReference type="EMBL" id="SMAJ01000008">
    <property type="protein sequence ID" value="TCT06391.1"/>
    <property type="molecule type" value="Genomic_DNA"/>
</dbReference>